<feature type="transmembrane region" description="Helical" evidence="6">
    <location>
        <begin position="301"/>
        <end position="325"/>
    </location>
</feature>
<name>A0A4R0R237_9APHY</name>
<evidence type="ECO:0000256" key="1">
    <source>
        <dbReference type="ARBA" id="ARBA00004141"/>
    </source>
</evidence>
<evidence type="ECO:0000313" key="9">
    <source>
        <dbReference type="Proteomes" id="UP000292702"/>
    </source>
</evidence>
<dbReference type="GO" id="GO:0016020">
    <property type="term" value="C:membrane"/>
    <property type="evidence" value="ECO:0007669"/>
    <property type="project" value="UniProtKB-SubCell"/>
</dbReference>
<keyword evidence="2 6" id="KW-0812">Transmembrane</keyword>
<accession>A0A4R0R237</accession>
<keyword evidence="3 6" id="KW-1133">Transmembrane helix</keyword>
<sequence>MSPHALSRTPSPGEDVAYGITNGDPTQPSQVAAQPPELPLVRRLLIIGFLVGTQVIQMASFSAGVSASFVIPERLGHPSGAPWVAASYPLAEATFILPGGRLGTIYGYHNLLFIGCFLWVAFSLGSAFAPSLVSLCVLRGLAGASGGIMIPNVVALLTTTFPPGRLRNIALGLFGAASPFGAAGGGVFIDLLLQFADWKWCFIFLSIFGAVVFIGALVVTERDTPIDPKGKMDFIGAYFSMTSLFLFNFVWNQAPAVGWQTAYEIVLLVLSIVHGVAFCVWEAKFAPEPLVPFNIWTRHSFSALMITVLLSLMGFGLYVSFISLWQFSYRHYTLTAMGATIVPFVLVSTVMGVVSGLLVAAIKIQYILCIGVVSLIVALLLVATMPDQQTYWAQVFPSTIFAGAGPDLVLPAAQIIAASSVRRSEQAIAGALIGVLQVYGLIMGVGFAGTVQVHVNKHGTDPVLGFRGGLFLGLGFLGLAFIINLFFVRMPADTQVGWKEDDLKVRRKRDDEKTVVVNDVPTEAREKEGDFSV</sequence>
<dbReference type="Pfam" id="PF07690">
    <property type="entry name" value="MFS_1"/>
    <property type="match status" value="1"/>
</dbReference>
<dbReference type="Gene3D" id="1.20.1250.20">
    <property type="entry name" value="MFS general substrate transporter like domains"/>
    <property type="match status" value="2"/>
</dbReference>
<dbReference type="PANTHER" id="PTHR42718:SF41">
    <property type="entry name" value="MFS TRANSPORTER OF UNKOWN SPECIFICITY (AFU_ORTHOLOGUE AFUA_5G09940)-RELATED"/>
    <property type="match status" value="1"/>
</dbReference>
<feature type="compositionally biased region" description="Polar residues" evidence="5">
    <location>
        <begin position="23"/>
        <end position="32"/>
    </location>
</feature>
<evidence type="ECO:0000256" key="2">
    <source>
        <dbReference type="ARBA" id="ARBA00022692"/>
    </source>
</evidence>
<feature type="transmembrane region" description="Helical" evidence="6">
    <location>
        <begin position="263"/>
        <end position="281"/>
    </location>
</feature>
<dbReference type="PROSITE" id="PS50850">
    <property type="entry name" value="MFS"/>
    <property type="match status" value="1"/>
</dbReference>
<dbReference type="InterPro" id="IPR011701">
    <property type="entry name" value="MFS"/>
</dbReference>
<evidence type="ECO:0000256" key="5">
    <source>
        <dbReference type="SAM" id="MobiDB-lite"/>
    </source>
</evidence>
<feature type="transmembrane region" description="Helical" evidence="6">
    <location>
        <begin position="428"/>
        <end position="449"/>
    </location>
</feature>
<dbReference type="PANTHER" id="PTHR42718">
    <property type="entry name" value="MAJOR FACILITATOR SUPERFAMILY MULTIDRUG TRANSPORTER MFSC"/>
    <property type="match status" value="1"/>
</dbReference>
<gene>
    <name evidence="8" type="ORF">EIP91_009064</name>
</gene>
<evidence type="ECO:0000259" key="7">
    <source>
        <dbReference type="PROSITE" id="PS50850"/>
    </source>
</evidence>
<dbReference type="Proteomes" id="UP000292702">
    <property type="component" value="Unassembled WGS sequence"/>
</dbReference>
<dbReference type="InterPro" id="IPR036259">
    <property type="entry name" value="MFS_trans_sf"/>
</dbReference>
<feature type="transmembrane region" description="Helical" evidence="6">
    <location>
        <begin position="469"/>
        <end position="488"/>
    </location>
</feature>
<feature type="transmembrane region" description="Helical" evidence="6">
    <location>
        <begin position="111"/>
        <end position="131"/>
    </location>
</feature>
<feature type="transmembrane region" description="Helical" evidence="6">
    <location>
        <begin position="366"/>
        <end position="385"/>
    </location>
</feature>
<reference evidence="8 9" key="1">
    <citation type="submission" date="2018-11" db="EMBL/GenBank/DDBJ databases">
        <title>Genome assembly of Steccherinum ochraceum LE-BIN_3174, the white-rot fungus of the Steccherinaceae family (The Residual Polyporoid clade, Polyporales, Basidiomycota).</title>
        <authorList>
            <person name="Fedorova T.V."/>
            <person name="Glazunova O.A."/>
            <person name="Landesman E.O."/>
            <person name="Moiseenko K.V."/>
            <person name="Psurtseva N.V."/>
            <person name="Savinova O.S."/>
            <person name="Shakhova N.V."/>
            <person name="Tyazhelova T.V."/>
            <person name="Vasina D.V."/>
        </authorList>
    </citation>
    <scope>NUCLEOTIDE SEQUENCE [LARGE SCALE GENOMIC DNA]</scope>
    <source>
        <strain evidence="8 9">LE-BIN_3174</strain>
    </source>
</reference>
<proteinExistence type="predicted"/>
<feature type="transmembrane region" description="Helical" evidence="6">
    <location>
        <begin position="137"/>
        <end position="157"/>
    </location>
</feature>
<evidence type="ECO:0000256" key="3">
    <source>
        <dbReference type="ARBA" id="ARBA00022989"/>
    </source>
</evidence>
<organism evidence="8 9">
    <name type="scientific">Steccherinum ochraceum</name>
    <dbReference type="NCBI Taxonomy" id="92696"/>
    <lineage>
        <taxon>Eukaryota</taxon>
        <taxon>Fungi</taxon>
        <taxon>Dikarya</taxon>
        <taxon>Basidiomycota</taxon>
        <taxon>Agaricomycotina</taxon>
        <taxon>Agaricomycetes</taxon>
        <taxon>Polyporales</taxon>
        <taxon>Steccherinaceae</taxon>
        <taxon>Steccherinum</taxon>
    </lineage>
</organism>
<feature type="transmembrane region" description="Helical" evidence="6">
    <location>
        <begin position="337"/>
        <end position="359"/>
    </location>
</feature>
<dbReference type="InterPro" id="IPR020846">
    <property type="entry name" value="MFS_dom"/>
</dbReference>
<comment type="subcellular location">
    <subcellularLocation>
        <location evidence="1">Membrane</location>
        <topology evidence="1">Multi-pass membrane protein</topology>
    </subcellularLocation>
</comment>
<evidence type="ECO:0000256" key="6">
    <source>
        <dbReference type="SAM" id="Phobius"/>
    </source>
</evidence>
<keyword evidence="9" id="KW-1185">Reference proteome</keyword>
<feature type="transmembrane region" description="Helical" evidence="6">
    <location>
        <begin position="202"/>
        <end position="220"/>
    </location>
</feature>
<feature type="domain" description="Major facilitator superfamily (MFS) profile" evidence="7">
    <location>
        <begin position="40"/>
        <end position="493"/>
    </location>
</feature>
<evidence type="ECO:0000256" key="4">
    <source>
        <dbReference type="ARBA" id="ARBA00023136"/>
    </source>
</evidence>
<dbReference type="STRING" id="92696.A0A4R0R237"/>
<feature type="transmembrane region" description="Helical" evidence="6">
    <location>
        <begin position="169"/>
        <end position="196"/>
    </location>
</feature>
<evidence type="ECO:0000313" key="8">
    <source>
        <dbReference type="EMBL" id="TCD61080.1"/>
    </source>
</evidence>
<dbReference type="EMBL" id="RWJN01000508">
    <property type="protein sequence ID" value="TCD61080.1"/>
    <property type="molecule type" value="Genomic_DNA"/>
</dbReference>
<dbReference type="SUPFAM" id="SSF103473">
    <property type="entry name" value="MFS general substrate transporter"/>
    <property type="match status" value="1"/>
</dbReference>
<comment type="caution">
    <text evidence="8">The sequence shown here is derived from an EMBL/GenBank/DDBJ whole genome shotgun (WGS) entry which is preliminary data.</text>
</comment>
<feature type="region of interest" description="Disordered" evidence="5">
    <location>
        <begin position="1"/>
        <end position="32"/>
    </location>
</feature>
<dbReference type="OrthoDB" id="440755at2759"/>
<feature type="transmembrane region" description="Helical" evidence="6">
    <location>
        <begin position="391"/>
        <end position="416"/>
    </location>
</feature>
<dbReference type="AlphaFoldDB" id="A0A4R0R237"/>
<protein>
    <recommendedName>
        <fullName evidence="7">Major facilitator superfamily (MFS) profile domain-containing protein</fullName>
    </recommendedName>
</protein>
<dbReference type="GO" id="GO:0022857">
    <property type="term" value="F:transmembrane transporter activity"/>
    <property type="evidence" value="ECO:0007669"/>
    <property type="project" value="InterPro"/>
</dbReference>
<keyword evidence="4 6" id="KW-0472">Membrane</keyword>
<feature type="transmembrane region" description="Helical" evidence="6">
    <location>
        <begin position="232"/>
        <end position="251"/>
    </location>
</feature>